<keyword evidence="2" id="KW-1133">Transmembrane helix</keyword>
<organism evidence="3 4">
    <name type="scientific">Prymnesium parvum</name>
    <name type="common">Toxic golden alga</name>
    <dbReference type="NCBI Taxonomy" id="97485"/>
    <lineage>
        <taxon>Eukaryota</taxon>
        <taxon>Haptista</taxon>
        <taxon>Haptophyta</taxon>
        <taxon>Prymnesiophyceae</taxon>
        <taxon>Prymnesiales</taxon>
        <taxon>Prymnesiaceae</taxon>
        <taxon>Prymnesium</taxon>
    </lineage>
</organism>
<feature type="transmembrane region" description="Helical" evidence="2">
    <location>
        <begin position="178"/>
        <end position="195"/>
    </location>
</feature>
<keyword evidence="2" id="KW-0472">Membrane</keyword>
<feature type="region of interest" description="Disordered" evidence="1">
    <location>
        <begin position="1"/>
        <end position="41"/>
    </location>
</feature>
<protein>
    <submittedName>
        <fullName evidence="3">Uncharacterized protein</fullName>
    </submittedName>
</protein>
<sequence>MSKRQARSPSARAPTRASSVPPERRASEQSAQKNLSKGKRVTQAAKSLLDDVRTLTANEVVDQEKNTLRELRDALSLLLQDQKPVGLRSSLRRAARPGLCLTLVFGLLFAVAVAESDKSTVEGCSPPIIQAYARRVLQGLEQAVRRLVATGALGPVAFLGAAPLLLQIPLIDRWHEMAKWLLGLGCIAGAMALAYRAGGRLESAGAEHVEESALQQEIFLEALRSRVHPFSLTFFERWLHEWQADYALGTTVFLLFGEVGGAQLADVAKLIRSPLLRQPFRQLLELEPLANCSSGGCTRRMEEFFARATAQGGRGLLLVHKADECRTDDLLGDVVGGVERLMDAKGTLEVLVDGTPGQVKTSATAVLFLAPTLSQEKCTEILDAVSNARHSAVLTSSGMLQEQLELLWPSSGFSSEINTMKRAFINRLGSKIGVVCS</sequence>
<accession>A0AB34JWW5</accession>
<proteinExistence type="predicted"/>
<keyword evidence="2" id="KW-0812">Transmembrane</keyword>
<dbReference type="Proteomes" id="UP001515480">
    <property type="component" value="Unassembled WGS sequence"/>
</dbReference>
<evidence type="ECO:0000313" key="3">
    <source>
        <dbReference type="EMBL" id="KAL1525196.1"/>
    </source>
</evidence>
<comment type="caution">
    <text evidence="3">The sequence shown here is derived from an EMBL/GenBank/DDBJ whole genome shotgun (WGS) entry which is preliminary data.</text>
</comment>
<gene>
    <name evidence="3" type="ORF">AB1Y20_020066</name>
</gene>
<reference evidence="3 4" key="1">
    <citation type="journal article" date="2024" name="Science">
        <title>Giant polyketide synthase enzymes in the biosynthesis of giant marine polyether toxins.</title>
        <authorList>
            <person name="Fallon T.R."/>
            <person name="Shende V.V."/>
            <person name="Wierzbicki I.H."/>
            <person name="Pendleton A.L."/>
            <person name="Watervoot N.F."/>
            <person name="Auber R.P."/>
            <person name="Gonzalez D.J."/>
            <person name="Wisecaver J.H."/>
            <person name="Moore B.S."/>
        </authorList>
    </citation>
    <scope>NUCLEOTIDE SEQUENCE [LARGE SCALE GENOMIC DNA]</scope>
    <source>
        <strain evidence="3 4">12B1</strain>
    </source>
</reference>
<evidence type="ECO:0000256" key="2">
    <source>
        <dbReference type="SAM" id="Phobius"/>
    </source>
</evidence>
<evidence type="ECO:0000313" key="4">
    <source>
        <dbReference type="Proteomes" id="UP001515480"/>
    </source>
</evidence>
<feature type="transmembrane region" description="Helical" evidence="2">
    <location>
        <begin position="147"/>
        <end position="166"/>
    </location>
</feature>
<name>A0AB34JWW5_PRYPA</name>
<feature type="transmembrane region" description="Helical" evidence="2">
    <location>
        <begin position="98"/>
        <end position="114"/>
    </location>
</feature>
<dbReference type="EMBL" id="JBGBPQ010000004">
    <property type="protein sequence ID" value="KAL1525196.1"/>
    <property type="molecule type" value="Genomic_DNA"/>
</dbReference>
<dbReference type="AlphaFoldDB" id="A0AB34JWW5"/>
<feature type="compositionally biased region" description="Low complexity" evidence="1">
    <location>
        <begin position="7"/>
        <end position="21"/>
    </location>
</feature>
<evidence type="ECO:0000256" key="1">
    <source>
        <dbReference type="SAM" id="MobiDB-lite"/>
    </source>
</evidence>
<keyword evidence="4" id="KW-1185">Reference proteome</keyword>